<evidence type="ECO:0000313" key="2">
    <source>
        <dbReference type="EMBL" id="KAK4066026.1"/>
    </source>
</evidence>
<comment type="caution">
    <text evidence="2">The sequence shown here is derived from an EMBL/GenBank/DDBJ whole genome shotgun (WGS) entry which is preliminary data.</text>
</comment>
<feature type="chain" id="PRO_5042217527" evidence="1">
    <location>
        <begin position="19"/>
        <end position="190"/>
    </location>
</feature>
<name>A0AAE1J0W9_9HYPO</name>
<reference evidence="2" key="1">
    <citation type="submission" date="2023-11" db="EMBL/GenBank/DDBJ databases">
        <title>The genome sequences of three competitors of mushroom-forming fungi.</title>
        <authorList>
            <person name="Beijen E."/>
            <person name="Ohm R.A."/>
        </authorList>
    </citation>
    <scope>NUCLEOTIDE SEQUENCE</scope>
    <source>
        <strain evidence="2">CBS 100526</strain>
    </source>
</reference>
<keyword evidence="1" id="KW-0732">Signal</keyword>
<proteinExistence type="predicted"/>
<keyword evidence="3" id="KW-1185">Reference proteome</keyword>
<dbReference type="RefSeq" id="XP_062752745.1">
    <property type="nucleotide sequence ID" value="XM_062903170.1"/>
</dbReference>
<feature type="signal peptide" evidence="1">
    <location>
        <begin position="1"/>
        <end position="18"/>
    </location>
</feature>
<sequence>MFDFTVQVIAALAATCLALPSGRTRHEYYTNATLLSTPDVFRPIRLNGIPIGTKELQPYSVNGTVHLLTDGRRFGHDDWVLPGRNGISWEYRPDSKHGWANRASPTQGFYNFVGSGGFVHTITCTADDAGFVAQNFDHGAFSQSSLESEYLNESRGHFTIEFASDIVESATDIFEGDLTNIFFNALEIFA</sequence>
<organism evidence="2 3">
    <name type="scientific">Trichoderma aggressivum f. europaeum</name>
    <dbReference type="NCBI Taxonomy" id="173218"/>
    <lineage>
        <taxon>Eukaryota</taxon>
        <taxon>Fungi</taxon>
        <taxon>Dikarya</taxon>
        <taxon>Ascomycota</taxon>
        <taxon>Pezizomycotina</taxon>
        <taxon>Sordariomycetes</taxon>
        <taxon>Hypocreomycetidae</taxon>
        <taxon>Hypocreales</taxon>
        <taxon>Hypocreaceae</taxon>
        <taxon>Trichoderma</taxon>
    </lineage>
</organism>
<evidence type="ECO:0000313" key="3">
    <source>
        <dbReference type="Proteomes" id="UP001273209"/>
    </source>
</evidence>
<dbReference type="AlphaFoldDB" id="A0AAE1J0W9"/>
<dbReference type="Proteomes" id="UP001273209">
    <property type="component" value="Unassembled WGS sequence"/>
</dbReference>
<protein>
    <submittedName>
        <fullName evidence="2">Uncharacterized protein</fullName>
    </submittedName>
</protein>
<evidence type="ECO:0000256" key="1">
    <source>
        <dbReference type="SAM" id="SignalP"/>
    </source>
</evidence>
<gene>
    <name evidence="2" type="ORF">Triagg1_8335</name>
</gene>
<dbReference type="GeneID" id="87923075"/>
<accession>A0AAE1J0W9</accession>
<dbReference type="EMBL" id="JAWRVG010000040">
    <property type="protein sequence ID" value="KAK4066026.1"/>
    <property type="molecule type" value="Genomic_DNA"/>
</dbReference>